<reference evidence="2 3" key="1">
    <citation type="submission" date="2020-04" db="EMBL/GenBank/DDBJ databases">
        <title>MicrobeNet Type strains.</title>
        <authorList>
            <person name="Nicholson A.C."/>
        </authorList>
    </citation>
    <scope>NUCLEOTIDE SEQUENCE [LARGE SCALE GENOMIC DNA]</scope>
    <source>
        <strain evidence="2 3">DSM 44113</strain>
    </source>
</reference>
<organism evidence="2 3">
    <name type="scientific">Tsukamurella spumae</name>
    <dbReference type="NCBI Taxonomy" id="44753"/>
    <lineage>
        <taxon>Bacteria</taxon>
        <taxon>Bacillati</taxon>
        <taxon>Actinomycetota</taxon>
        <taxon>Actinomycetes</taxon>
        <taxon>Mycobacteriales</taxon>
        <taxon>Tsukamurellaceae</taxon>
        <taxon>Tsukamurella</taxon>
    </lineage>
</organism>
<dbReference type="GO" id="GO:0004540">
    <property type="term" value="F:RNA nuclease activity"/>
    <property type="evidence" value="ECO:0007669"/>
    <property type="project" value="InterPro"/>
</dbReference>
<dbReference type="InterPro" id="IPR050180">
    <property type="entry name" value="RNR_Ribonuclease"/>
</dbReference>
<dbReference type="InterPro" id="IPR012340">
    <property type="entry name" value="NA-bd_OB-fold"/>
</dbReference>
<dbReference type="InterPro" id="IPR040596">
    <property type="entry name" value="RNase_II_C_S1"/>
</dbReference>
<dbReference type="RefSeq" id="WP_168547309.1">
    <property type="nucleotide sequence ID" value="NZ_BAAAKS010000047.1"/>
</dbReference>
<comment type="caution">
    <text evidence="2">The sequence shown here is derived from an EMBL/GenBank/DDBJ whole genome shotgun (WGS) entry which is preliminary data.</text>
</comment>
<keyword evidence="3" id="KW-1185">Reference proteome</keyword>
<dbReference type="GO" id="GO:0006402">
    <property type="term" value="P:mRNA catabolic process"/>
    <property type="evidence" value="ECO:0007669"/>
    <property type="project" value="TreeGrafter"/>
</dbReference>
<proteinExistence type="predicted"/>
<dbReference type="Pfam" id="PF18614">
    <property type="entry name" value="RNase_II_C_S1"/>
    <property type="match status" value="1"/>
</dbReference>
<gene>
    <name evidence="2" type="ORF">HF999_18445</name>
</gene>
<evidence type="ECO:0000313" key="3">
    <source>
        <dbReference type="Proteomes" id="UP000582646"/>
    </source>
</evidence>
<dbReference type="SUPFAM" id="SSF50249">
    <property type="entry name" value="Nucleic acid-binding proteins"/>
    <property type="match status" value="1"/>
</dbReference>
<dbReference type="GO" id="GO:0003723">
    <property type="term" value="F:RNA binding"/>
    <property type="evidence" value="ECO:0007669"/>
    <property type="project" value="InterPro"/>
</dbReference>
<dbReference type="SMART" id="SM00955">
    <property type="entry name" value="RNB"/>
    <property type="match status" value="1"/>
</dbReference>
<dbReference type="EMBL" id="JAAXOQ010000030">
    <property type="protein sequence ID" value="NKY20345.1"/>
    <property type="molecule type" value="Genomic_DNA"/>
</dbReference>
<dbReference type="Pfam" id="PF00773">
    <property type="entry name" value="RNB"/>
    <property type="match status" value="1"/>
</dbReference>
<evidence type="ECO:0000259" key="1">
    <source>
        <dbReference type="SMART" id="SM00955"/>
    </source>
</evidence>
<feature type="domain" description="RNB" evidence="1">
    <location>
        <begin position="49"/>
        <end position="370"/>
    </location>
</feature>
<evidence type="ECO:0000313" key="2">
    <source>
        <dbReference type="EMBL" id="NKY20345.1"/>
    </source>
</evidence>
<protein>
    <submittedName>
        <fullName evidence="2">RNB domain-containing ribonuclease</fullName>
    </submittedName>
</protein>
<dbReference type="GO" id="GO:0005829">
    <property type="term" value="C:cytosol"/>
    <property type="evidence" value="ECO:0007669"/>
    <property type="project" value="TreeGrafter"/>
</dbReference>
<dbReference type="PANTHER" id="PTHR23355">
    <property type="entry name" value="RIBONUCLEASE"/>
    <property type="match status" value="1"/>
</dbReference>
<name>A0A846X702_9ACTN</name>
<dbReference type="AlphaFoldDB" id="A0A846X702"/>
<sequence>MPGIPMRGPVPSSAVDFGAVRAEFELVEQFPADAQAAADAASDRLAAGRADRRDIEFVTIDPPGSKDLDQAVHIAADGDGYLVHYAIADVGALVEPGGPLEAETRRRGQTMYLPDGSVPLHPRSLSEGAGSLLPEQDRPAALWEIRLDAAGEVRSATVQRAVVRSRARLDYAGVQADFDAGRVHPSVALLPAVGGLRARWGRAHGAIDLRLPAQEAVEGPDGWTVRIEPRTDFDAFNAQISLLTGVCAAAIMLKAGVGLLRTLPAAPAAAVADLRRTAAALGQEWPDDVLVGDFLAGLDVNTPQGLAVMTDAARLLRGSGYAAFGTDAAPQPPADAGHAGVGAPYAHATAPLRRLADRYATEVCLAACAGEPVPDWARGALDEVAEIMQRTNSLASKVDRACIDLTEAVILAGRVGEDFPAITMRADQVLLDDPAVIAPCTGGPPEGARVTVRLETADVTTRKVSFAYRTR</sequence>
<dbReference type="PANTHER" id="PTHR23355:SF9">
    <property type="entry name" value="DIS3-LIKE EXONUCLEASE 2"/>
    <property type="match status" value="1"/>
</dbReference>
<accession>A0A846X702</accession>
<dbReference type="Proteomes" id="UP000582646">
    <property type="component" value="Unassembled WGS sequence"/>
</dbReference>
<dbReference type="InterPro" id="IPR001900">
    <property type="entry name" value="RNase_II/R"/>
</dbReference>